<dbReference type="AlphaFoldDB" id="A0A1Y1SAU0"/>
<reference evidence="12 13" key="1">
    <citation type="submission" date="2013-04" db="EMBL/GenBank/DDBJ databases">
        <title>Oceanococcus atlanticus 22II-S10r2 Genome Sequencing.</title>
        <authorList>
            <person name="Lai Q."/>
            <person name="Li G."/>
            <person name="Shao Z."/>
        </authorList>
    </citation>
    <scope>NUCLEOTIDE SEQUENCE [LARGE SCALE GENOMIC DNA]</scope>
    <source>
        <strain evidence="12 13">22II-S10r2</strain>
    </source>
</reference>
<proteinExistence type="inferred from homology"/>
<evidence type="ECO:0000256" key="1">
    <source>
        <dbReference type="ARBA" id="ARBA00008023"/>
    </source>
</evidence>
<comment type="caution">
    <text evidence="12">The sequence shown here is derived from an EMBL/GenBank/DDBJ whole genome shotgun (WGS) entry which is preliminary data.</text>
</comment>
<comment type="catalytic activity">
    <reaction evidence="8 10">
        <text>dITP + H2O = dIMP + diphosphate + H(+)</text>
        <dbReference type="Rhea" id="RHEA:28342"/>
        <dbReference type="ChEBI" id="CHEBI:15377"/>
        <dbReference type="ChEBI" id="CHEBI:15378"/>
        <dbReference type="ChEBI" id="CHEBI:33019"/>
        <dbReference type="ChEBI" id="CHEBI:61194"/>
        <dbReference type="ChEBI" id="CHEBI:61382"/>
        <dbReference type="EC" id="3.6.1.66"/>
    </reaction>
</comment>
<evidence type="ECO:0000256" key="5">
    <source>
        <dbReference type="ARBA" id="ARBA00022801"/>
    </source>
</evidence>
<dbReference type="GO" id="GO:0035870">
    <property type="term" value="F:dITP diphosphatase activity"/>
    <property type="evidence" value="ECO:0007669"/>
    <property type="project" value="UniProtKB-UniRule"/>
</dbReference>
<dbReference type="GO" id="GO:0036222">
    <property type="term" value="F:XTP diphosphatase activity"/>
    <property type="evidence" value="ECO:0007669"/>
    <property type="project" value="UniProtKB-UniRule"/>
</dbReference>
<dbReference type="InterPro" id="IPR002637">
    <property type="entry name" value="RdgB/HAM1"/>
</dbReference>
<evidence type="ECO:0000256" key="7">
    <source>
        <dbReference type="ARBA" id="ARBA00023080"/>
    </source>
</evidence>
<keyword evidence="4 10" id="KW-0547">Nucleotide-binding</keyword>
<accession>A0A1Y1SAU0</accession>
<feature type="active site" description="Proton acceptor" evidence="10">
    <location>
        <position position="71"/>
    </location>
</feature>
<feature type="binding site" evidence="10">
    <location>
        <begin position="10"/>
        <end position="15"/>
    </location>
    <ligand>
        <name>substrate</name>
    </ligand>
</feature>
<sequence>MSKDVWVLASGNRGKLAELQHALAPLGHELKPISDWTDHSPEETGDTFEANALIKARHAAARSGLPSLADDSGLAVDALNGAPGVYSARYAGDQASDADNNRKLLAALADVPPEQRGARFVCVIALVRSADDPSPLIARGEWKGHIADQPSGDGGFGYDPLFVDPQLQRSAAQLSREDKLARSHRGQAIADLLRQLSAA</sequence>
<feature type="binding site" evidence="10">
    <location>
        <position position="72"/>
    </location>
    <ligand>
        <name>substrate</name>
    </ligand>
</feature>
<comment type="catalytic activity">
    <reaction evidence="10">
        <text>ITP + H2O = IMP + diphosphate + H(+)</text>
        <dbReference type="Rhea" id="RHEA:29399"/>
        <dbReference type="ChEBI" id="CHEBI:15377"/>
        <dbReference type="ChEBI" id="CHEBI:15378"/>
        <dbReference type="ChEBI" id="CHEBI:33019"/>
        <dbReference type="ChEBI" id="CHEBI:58053"/>
        <dbReference type="ChEBI" id="CHEBI:61402"/>
        <dbReference type="EC" id="3.6.1.66"/>
    </reaction>
</comment>
<comment type="function">
    <text evidence="10">Pyrophosphatase that catalyzes the hydrolysis of nucleoside triphosphates to their monophosphate derivatives, with a high preference for the non-canonical purine nucleotides XTP (xanthosine triphosphate), dITP (deoxyinosine triphosphate) and ITP. Seems to function as a house-cleaning enzyme that removes non-canonical purine nucleotides from the nucleotide pool, thus preventing their incorporation into DNA/RNA and avoiding chromosomal lesions.</text>
</comment>
<dbReference type="Pfam" id="PF01725">
    <property type="entry name" value="Ham1p_like"/>
    <property type="match status" value="1"/>
</dbReference>
<dbReference type="InterPro" id="IPR020922">
    <property type="entry name" value="dITP/XTP_pyrophosphatase"/>
</dbReference>
<name>A0A1Y1SAU0_9GAMM</name>
<dbReference type="GO" id="GO:0000166">
    <property type="term" value="F:nucleotide binding"/>
    <property type="evidence" value="ECO:0007669"/>
    <property type="project" value="UniProtKB-KW"/>
</dbReference>
<comment type="similarity">
    <text evidence="1 10 11">Belongs to the HAM1 NTPase family.</text>
</comment>
<evidence type="ECO:0000256" key="6">
    <source>
        <dbReference type="ARBA" id="ARBA00022842"/>
    </source>
</evidence>
<feature type="binding site" evidence="10">
    <location>
        <begin position="184"/>
        <end position="185"/>
    </location>
    <ligand>
        <name>substrate</name>
    </ligand>
</feature>
<organism evidence="12 13">
    <name type="scientific">Oceanococcus atlanticus</name>
    <dbReference type="NCBI Taxonomy" id="1317117"/>
    <lineage>
        <taxon>Bacteria</taxon>
        <taxon>Pseudomonadati</taxon>
        <taxon>Pseudomonadota</taxon>
        <taxon>Gammaproteobacteria</taxon>
        <taxon>Chromatiales</taxon>
        <taxon>Oceanococcaceae</taxon>
        <taxon>Oceanococcus</taxon>
    </lineage>
</organism>
<protein>
    <recommendedName>
        <fullName evidence="10">dITP/XTP pyrophosphatase</fullName>
        <ecNumber evidence="10">3.6.1.66</ecNumber>
    </recommendedName>
    <alternativeName>
        <fullName evidence="10">Non-canonical purine NTP pyrophosphatase</fullName>
    </alternativeName>
    <alternativeName>
        <fullName evidence="10">Non-standard purine NTP pyrophosphatase</fullName>
    </alternativeName>
    <alternativeName>
        <fullName evidence="10">Nucleoside-triphosphate diphosphatase</fullName>
    </alternativeName>
    <alternativeName>
        <fullName evidence="10">Nucleoside-triphosphate pyrophosphatase</fullName>
        <shortName evidence="10">NTPase</shortName>
    </alternativeName>
</protein>
<dbReference type="GO" id="GO:0046872">
    <property type="term" value="F:metal ion binding"/>
    <property type="evidence" value="ECO:0007669"/>
    <property type="project" value="UniProtKB-KW"/>
</dbReference>
<keyword evidence="5 10" id="KW-0378">Hydrolase</keyword>
<dbReference type="GO" id="GO:0005829">
    <property type="term" value="C:cytosol"/>
    <property type="evidence" value="ECO:0007669"/>
    <property type="project" value="TreeGrafter"/>
</dbReference>
<evidence type="ECO:0000256" key="9">
    <source>
        <dbReference type="ARBA" id="ARBA00052017"/>
    </source>
</evidence>
<feature type="binding site" evidence="10">
    <location>
        <position position="179"/>
    </location>
    <ligand>
        <name>substrate</name>
    </ligand>
</feature>
<dbReference type="GO" id="GO:0009146">
    <property type="term" value="P:purine nucleoside triphosphate catabolic process"/>
    <property type="evidence" value="ECO:0007669"/>
    <property type="project" value="UniProtKB-UniRule"/>
</dbReference>
<comment type="subunit">
    <text evidence="2 10">Homodimer.</text>
</comment>
<evidence type="ECO:0000256" key="2">
    <source>
        <dbReference type="ARBA" id="ARBA00011738"/>
    </source>
</evidence>
<dbReference type="RefSeq" id="WP_083563229.1">
    <property type="nucleotide sequence ID" value="NZ_AQQV01000004.1"/>
</dbReference>
<keyword evidence="7 10" id="KW-0546">Nucleotide metabolism</keyword>
<dbReference type="GO" id="GO:0036220">
    <property type="term" value="F:ITP diphosphatase activity"/>
    <property type="evidence" value="ECO:0007669"/>
    <property type="project" value="UniProtKB-UniRule"/>
</dbReference>
<dbReference type="STRING" id="1317117.ATO7_15073"/>
<keyword evidence="6 10" id="KW-0460">Magnesium</keyword>
<feature type="binding site" evidence="10">
    <location>
        <position position="71"/>
    </location>
    <ligand>
        <name>Mg(2+)</name>
        <dbReference type="ChEBI" id="CHEBI:18420"/>
    </ligand>
</feature>
<keyword evidence="3 10" id="KW-0479">Metal-binding</keyword>
<dbReference type="SUPFAM" id="SSF52972">
    <property type="entry name" value="ITPase-like"/>
    <property type="match status" value="1"/>
</dbReference>
<dbReference type="Proteomes" id="UP000192342">
    <property type="component" value="Unassembled WGS sequence"/>
</dbReference>
<dbReference type="CDD" id="cd00515">
    <property type="entry name" value="HAM1"/>
    <property type="match status" value="1"/>
</dbReference>
<feature type="binding site" evidence="10">
    <location>
        <position position="42"/>
    </location>
    <ligand>
        <name>Mg(2+)</name>
        <dbReference type="ChEBI" id="CHEBI:18420"/>
    </ligand>
</feature>
<dbReference type="InterPro" id="IPR029001">
    <property type="entry name" value="ITPase-like_fam"/>
</dbReference>
<evidence type="ECO:0000256" key="3">
    <source>
        <dbReference type="ARBA" id="ARBA00022723"/>
    </source>
</evidence>
<keyword evidence="13" id="KW-1185">Reference proteome</keyword>
<dbReference type="FunFam" id="3.90.950.10:FF:000001">
    <property type="entry name" value="dITP/XTP pyrophosphatase"/>
    <property type="match status" value="1"/>
</dbReference>
<dbReference type="EMBL" id="AQQV01000004">
    <property type="protein sequence ID" value="ORE85555.1"/>
    <property type="molecule type" value="Genomic_DNA"/>
</dbReference>
<dbReference type="PANTHER" id="PTHR11067">
    <property type="entry name" value="INOSINE TRIPHOSPHATE PYROPHOSPHATASE/HAM1 PROTEIN"/>
    <property type="match status" value="1"/>
</dbReference>
<evidence type="ECO:0000313" key="12">
    <source>
        <dbReference type="EMBL" id="ORE85555.1"/>
    </source>
</evidence>
<comment type="cofactor">
    <cofactor evidence="10">
        <name>Mg(2+)</name>
        <dbReference type="ChEBI" id="CHEBI:18420"/>
    </cofactor>
    <text evidence="10">Binds 1 Mg(2+) ion per subunit.</text>
</comment>
<feature type="binding site" evidence="10">
    <location>
        <begin position="156"/>
        <end position="159"/>
    </location>
    <ligand>
        <name>substrate</name>
    </ligand>
</feature>
<dbReference type="EC" id="3.6.1.66" evidence="10"/>
<dbReference type="HAMAP" id="MF_01405">
    <property type="entry name" value="Non_canon_purine_NTPase"/>
    <property type="match status" value="1"/>
</dbReference>
<evidence type="ECO:0000313" key="13">
    <source>
        <dbReference type="Proteomes" id="UP000192342"/>
    </source>
</evidence>
<comment type="catalytic activity">
    <reaction evidence="9 10">
        <text>XTP + H2O = XMP + diphosphate + H(+)</text>
        <dbReference type="Rhea" id="RHEA:28610"/>
        <dbReference type="ChEBI" id="CHEBI:15377"/>
        <dbReference type="ChEBI" id="CHEBI:15378"/>
        <dbReference type="ChEBI" id="CHEBI:33019"/>
        <dbReference type="ChEBI" id="CHEBI:57464"/>
        <dbReference type="ChEBI" id="CHEBI:61314"/>
        <dbReference type="EC" id="3.6.1.66"/>
    </reaction>
</comment>
<dbReference type="Gene3D" id="3.90.950.10">
    <property type="match status" value="1"/>
</dbReference>
<dbReference type="PANTHER" id="PTHR11067:SF9">
    <property type="entry name" value="INOSINE TRIPHOSPHATE PYROPHOSPHATASE"/>
    <property type="match status" value="1"/>
</dbReference>
<dbReference type="GO" id="GO:0009117">
    <property type="term" value="P:nucleotide metabolic process"/>
    <property type="evidence" value="ECO:0007669"/>
    <property type="project" value="UniProtKB-KW"/>
</dbReference>
<evidence type="ECO:0000256" key="10">
    <source>
        <dbReference type="HAMAP-Rule" id="MF_01405"/>
    </source>
</evidence>
<dbReference type="OrthoDB" id="9807456at2"/>
<evidence type="ECO:0000256" key="4">
    <source>
        <dbReference type="ARBA" id="ARBA00022741"/>
    </source>
</evidence>
<evidence type="ECO:0000256" key="8">
    <source>
        <dbReference type="ARBA" id="ARBA00051875"/>
    </source>
</evidence>
<dbReference type="GO" id="GO:0017111">
    <property type="term" value="F:ribonucleoside triphosphate phosphatase activity"/>
    <property type="evidence" value="ECO:0007669"/>
    <property type="project" value="InterPro"/>
</dbReference>
<evidence type="ECO:0000256" key="11">
    <source>
        <dbReference type="RuleBase" id="RU003781"/>
    </source>
</evidence>
<gene>
    <name evidence="12" type="ORF">ATO7_15073</name>
</gene>
<dbReference type="NCBIfam" id="TIGR00042">
    <property type="entry name" value="RdgB/HAM1 family non-canonical purine NTP pyrophosphatase"/>
    <property type="match status" value="1"/>
</dbReference>